<dbReference type="EMBL" id="JACHVX010000004">
    <property type="protein sequence ID" value="MBB2924069.1"/>
    <property type="molecule type" value="Genomic_DNA"/>
</dbReference>
<dbReference type="PROSITE" id="PS51257">
    <property type="entry name" value="PROKAR_LIPOPROTEIN"/>
    <property type="match status" value="1"/>
</dbReference>
<reference evidence="2 3" key="1">
    <citation type="submission" date="2020-08" db="EMBL/GenBank/DDBJ databases">
        <title>The Agave Microbiome: Exploring the role of microbial communities in plant adaptations to desert environments.</title>
        <authorList>
            <person name="Partida-Martinez L.P."/>
        </authorList>
    </citation>
    <scope>NUCLEOTIDE SEQUENCE [LARGE SCALE GENOMIC DNA]</scope>
    <source>
        <strain evidence="2 3">RAS26</strain>
    </source>
</reference>
<organism evidence="2 3">
    <name type="scientific">Cellulomonas cellasea</name>
    <dbReference type="NCBI Taxonomy" id="43670"/>
    <lineage>
        <taxon>Bacteria</taxon>
        <taxon>Bacillati</taxon>
        <taxon>Actinomycetota</taxon>
        <taxon>Actinomycetes</taxon>
        <taxon>Micrococcales</taxon>
        <taxon>Cellulomonadaceae</taxon>
        <taxon>Cellulomonas</taxon>
    </lineage>
</organism>
<keyword evidence="1" id="KW-0732">Signal</keyword>
<proteinExistence type="predicted"/>
<comment type="caution">
    <text evidence="2">The sequence shown here is derived from an EMBL/GenBank/DDBJ whole genome shotgun (WGS) entry which is preliminary data.</text>
</comment>
<evidence type="ECO:0000313" key="3">
    <source>
        <dbReference type="Proteomes" id="UP000518206"/>
    </source>
</evidence>
<sequence>MTRTRTRLAALIPVLTVLPLAGACSAGDELPGREPDVTGVVEQLTLTGASDPYYEGMSLAGGEDTVVVDAAGEPATTAGLVDGDDVEVWVDDACNESRPVQCTVEAVRVHG</sequence>
<name>A0A7W4YCG1_9CELL</name>
<dbReference type="PROSITE" id="PS00430">
    <property type="entry name" value="TONB_DEPENDENT_REC_1"/>
    <property type="match status" value="1"/>
</dbReference>
<dbReference type="RefSeq" id="WP_183296858.1">
    <property type="nucleotide sequence ID" value="NZ_JACHVX010000004.1"/>
</dbReference>
<protein>
    <recommendedName>
        <fullName evidence="4">DUF5666 domain-containing protein</fullName>
    </recommendedName>
</protein>
<dbReference type="AlphaFoldDB" id="A0A7W4YCG1"/>
<evidence type="ECO:0008006" key="4">
    <source>
        <dbReference type="Google" id="ProtNLM"/>
    </source>
</evidence>
<evidence type="ECO:0000313" key="2">
    <source>
        <dbReference type="EMBL" id="MBB2924069.1"/>
    </source>
</evidence>
<gene>
    <name evidence="2" type="ORF">FHR80_002997</name>
</gene>
<feature type="chain" id="PRO_5039108244" description="DUF5666 domain-containing protein" evidence="1">
    <location>
        <begin position="27"/>
        <end position="111"/>
    </location>
</feature>
<reference evidence="2 3" key="2">
    <citation type="submission" date="2020-08" db="EMBL/GenBank/DDBJ databases">
        <authorList>
            <person name="Partida-Martinez L."/>
            <person name="Huntemann M."/>
            <person name="Clum A."/>
            <person name="Wang J."/>
            <person name="Palaniappan K."/>
            <person name="Ritter S."/>
            <person name="Chen I.-M."/>
            <person name="Stamatis D."/>
            <person name="Reddy T."/>
            <person name="O'Malley R."/>
            <person name="Daum C."/>
            <person name="Shapiro N."/>
            <person name="Ivanova N."/>
            <person name="Kyrpides N."/>
            <person name="Woyke T."/>
        </authorList>
    </citation>
    <scope>NUCLEOTIDE SEQUENCE [LARGE SCALE GENOMIC DNA]</scope>
    <source>
        <strain evidence="2 3">RAS26</strain>
    </source>
</reference>
<dbReference type="InterPro" id="IPR010916">
    <property type="entry name" value="TonB_box_CS"/>
</dbReference>
<feature type="signal peptide" evidence="1">
    <location>
        <begin position="1"/>
        <end position="26"/>
    </location>
</feature>
<evidence type="ECO:0000256" key="1">
    <source>
        <dbReference type="SAM" id="SignalP"/>
    </source>
</evidence>
<accession>A0A7W4YCG1</accession>
<dbReference type="Proteomes" id="UP000518206">
    <property type="component" value="Unassembled WGS sequence"/>
</dbReference>